<comment type="caution">
    <text evidence="4">The sequence shown here is derived from an EMBL/GenBank/DDBJ whole genome shotgun (WGS) entry which is preliminary data.</text>
</comment>
<dbReference type="PROSITE" id="PS50887">
    <property type="entry name" value="GGDEF"/>
    <property type="match status" value="1"/>
</dbReference>
<evidence type="ECO:0000313" key="4">
    <source>
        <dbReference type="EMBL" id="MEK8032601.1"/>
    </source>
</evidence>
<dbReference type="PANTHER" id="PTHR45138">
    <property type="entry name" value="REGULATORY COMPONENTS OF SENSORY TRANSDUCTION SYSTEM"/>
    <property type="match status" value="1"/>
</dbReference>
<sequence>MPSANAAPREPGSGLDEPEVSTQDDGASDGEDQRFAMMVAAMQPPAPPQQRKKETVRAAVPAESPERTLQRAETLVRSGEVDAGLSLCHQVWPVFSRAHDVQHMGLCQYVMVLGYHYAGMLTAALTAGHRGMDLLTRAGDNARLLHLISMHAVTLTNLGQVAEAFELFYRGTMLLPSVSDDPLMQCRFWNNAATLYSFIDRDDQALECTERGAALIPHMHDPVMKSVVLGNMLTARVAVLHERRASWDSMKPAYEELRKHLDHVVEQGWVHLVVPIVVVGSAALMRLSQWDEARALLRVGHKATGAPGMGTRRARVELCLSQLERQTGQYRLAHAHVSEALSLLRQQEDPVLLAEVHQENCLLQEAQGHWRLALASHREYAKLREAWLTAQAQSRSEALAERATAEGRRIHVELTRKLGQADGAPVAADAEPLDGVLGHLPGRRQFEERMAHWREDQQTGTPLVLMIASVDQFKAIGARFNASIGRDVLQVVGQLMRSHLRPHDMVATWGREEFAIGFGGGAPLEESVQAAHRLREIIELHDWTAMAAGLSVTVSFGLTVFGEGEDLADALLRAAWALHESRRVGWGQVKAL</sequence>
<evidence type="ECO:0000256" key="2">
    <source>
        <dbReference type="SAM" id="MobiDB-lite"/>
    </source>
</evidence>
<evidence type="ECO:0000313" key="5">
    <source>
        <dbReference type="Proteomes" id="UP001371218"/>
    </source>
</evidence>
<dbReference type="NCBIfam" id="TIGR00254">
    <property type="entry name" value="GGDEF"/>
    <property type="match status" value="1"/>
</dbReference>
<keyword evidence="4" id="KW-0808">Transferase</keyword>
<dbReference type="Gene3D" id="3.30.70.270">
    <property type="match status" value="1"/>
</dbReference>
<dbReference type="Gene3D" id="1.25.40.10">
    <property type="entry name" value="Tetratricopeptide repeat domain"/>
    <property type="match status" value="1"/>
</dbReference>
<dbReference type="SUPFAM" id="SSF48452">
    <property type="entry name" value="TPR-like"/>
    <property type="match status" value="1"/>
</dbReference>
<dbReference type="Proteomes" id="UP001371218">
    <property type="component" value="Unassembled WGS sequence"/>
</dbReference>
<dbReference type="InterPro" id="IPR000160">
    <property type="entry name" value="GGDEF_dom"/>
</dbReference>
<evidence type="ECO:0000259" key="3">
    <source>
        <dbReference type="PROSITE" id="PS50887"/>
    </source>
</evidence>
<reference evidence="4 5" key="1">
    <citation type="submission" date="2024-04" db="EMBL/GenBank/DDBJ databases">
        <title>Novel species of the genus Ideonella isolated from streams.</title>
        <authorList>
            <person name="Lu H."/>
        </authorList>
    </citation>
    <scope>NUCLEOTIDE SEQUENCE [LARGE SCALE GENOMIC DNA]</scope>
    <source>
        <strain evidence="4 5">DXS29W</strain>
    </source>
</reference>
<evidence type="ECO:0000256" key="1">
    <source>
        <dbReference type="ARBA" id="ARBA00012528"/>
    </source>
</evidence>
<gene>
    <name evidence="4" type="ORF">AACH06_17410</name>
</gene>
<keyword evidence="4" id="KW-0548">Nucleotidyltransferase</keyword>
<dbReference type="InterPro" id="IPR029787">
    <property type="entry name" value="Nucleotide_cyclase"/>
</dbReference>
<feature type="region of interest" description="Disordered" evidence="2">
    <location>
        <begin position="1"/>
        <end position="64"/>
    </location>
</feature>
<dbReference type="Pfam" id="PF00990">
    <property type="entry name" value="GGDEF"/>
    <property type="match status" value="1"/>
</dbReference>
<dbReference type="EC" id="2.7.7.65" evidence="1"/>
<organism evidence="4 5">
    <name type="scientific">Ideonella lacteola</name>
    <dbReference type="NCBI Taxonomy" id="2984193"/>
    <lineage>
        <taxon>Bacteria</taxon>
        <taxon>Pseudomonadati</taxon>
        <taxon>Pseudomonadota</taxon>
        <taxon>Betaproteobacteria</taxon>
        <taxon>Burkholderiales</taxon>
        <taxon>Sphaerotilaceae</taxon>
        <taxon>Ideonella</taxon>
    </lineage>
</organism>
<dbReference type="PANTHER" id="PTHR45138:SF24">
    <property type="entry name" value="DIGUANYLATE CYCLASE DGCC-RELATED"/>
    <property type="match status" value="1"/>
</dbReference>
<accession>A0ABU9BRW9</accession>
<proteinExistence type="predicted"/>
<dbReference type="InterPro" id="IPR043128">
    <property type="entry name" value="Rev_trsase/Diguanyl_cyclase"/>
</dbReference>
<protein>
    <recommendedName>
        <fullName evidence="1">diguanylate cyclase</fullName>
        <ecNumber evidence="1">2.7.7.65</ecNumber>
    </recommendedName>
</protein>
<dbReference type="EMBL" id="JBBUTG010000011">
    <property type="protein sequence ID" value="MEK8032601.1"/>
    <property type="molecule type" value="Genomic_DNA"/>
</dbReference>
<dbReference type="SUPFAM" id="SSF55073">
    <property type="entry name" value="Nucleotide cyclase"/>
    <property type="match status" value="1"/>
</dbReference>
<name>A0ABU9BRW9_9BURK</name>
<feature type="domain" description="GGDEF" evidence="3">
    <location>
        <begin position="461"/>
        <end position="592"/>
    </location>
</feature>
<dbReference type="RefSeq" id="WP_341427022.1">
    <property type="nucleotide sequence ID" value="NZ_JBBUTG010000011.1"/>
</dbReference>
<dbReference type="CDD" id="cd01949">
    <property type="entry name" value="GGDEF"/>
    <property type="match status" value="1"/>
</dbReference>
<dbReference type="InterPro" id="IPR011990">
    <property type="entry name" value="TPR-like_helical_dom_sf"/>
</dbReference>
<dbReference type="InterPro" id="IPR050469">
    <property type="entry name" value="Diguanylate_Cyclase"/>
</dbReference>
<dbReference type="GO" id="GO:0052621">
    <property type="term" value="F:diguanylate cyclase activity"/>
    <property type="evidence" value="ECO:0007669"/>
    <property type="project" value="UniProtKB-EC"/>
</dbReference>
<dbReference type="SMART" id="SM00267">
    <property type="entry name" value="GGDEF"/>
    <property type="match status" value="1"/>
</dbReference>
<keyword evidence="5" id="KW-1185">Reference proteome</keyword>